<dbReference type="OMA" id="YWQPHEL"/>
<dbReference type="GeneID" id="11498469"/>
<proteinExistence type="predicted"/>
<keyword evidence="1" id="KW-0472">Membrane</keyword>
<name>G0W5K0_NAUDC</name>
<evidence type="ECO:0000313" key="2">
    <source>
        <dbReference type="EMBL" id="CCD23061.1"/>
    </source>
</evidence>
<feature type="transmembrane region" description="Helical" evidence="1">
    <location>
        <begin position="70"/>
        <end position="94"/>
    </location>
</feature>
<evidence type="ECO:0000313" key="3">
    <source>
        <dbReference type="Proteomes" id="UP000000689"/>
    </source>
</evidence>
<organism evidence="2 3">
    <name type="scientific">Naumovozyma dairenensis (strain ATCC 10597 / BCRC 20456 / CBS 421 / NBRC 0211 / NRRL Y-12639)</name>
    <name type="common">Saccharomyces dairenensis</name>
    <dbReference type="NCBI Taxonomy" id="1071378"/>
    <lineage>
        <taxon>Eukaryota</taxon>
        <taxon>Fungi</taxon>
        <taxon>Dikarya</taxon>
        <taxon>Ascomycota</taxon>
        <taxon>Saccharomycotina</taxon>
        <taxon>Saccharomycetes</taxon>
        <taxon>Saccharomycetales</taxon>
        <taxon>Saccharomycetaceae</taxon>
        <taxon>Naumovozyma</taxon>
    </lineage>
</organism>
<protein>
    <submittedName>
        <fullName evidence="2">Uncharacterized protein</fullName>
    </submittedName>
</protein>
<reference evidence="2 3" key="1">
    <citation type="journal article" date="2011" name="Proc. Natl. Acad. Sci. U.S.A.">
        <title>Evolutionary erosion of yeast sex chromosomes by mating-type switching accidents.</title>
        <authorList>
            <person name="Gordon J.L."/>
            <person name="Armisen D."/>
            <person name="Proux-Wera E."/>
            <person name="Oheigeartaigh S.S."/>
            <person name="Byrne K.P."/>
            <person name="Wolfe K.H."/>
        </authorList>
    </citation>
    <scope>NUCLEOTIDE SEQUENCE [LARGE SCALE GENOMIC DNA]</scope>
    <source>
        <strain evidence="3">ATCC 10597 / BCRC 20456 / CBS 421 / NBRC 0211 / NRRL Y-12639</strain>
    </source>
</reference>
<dbReference type="STRING" id="1071378.G0W5K0"/>
<feature type="transmembrane region" description="Helical" evidence="1">
    <location>
        <begin position="202"/>
        <end position="222"/>
    </location>
</feature>
<dbReference type="HOGENOM" id="CLU_114202_0_0_1"/>
<dbReference type="Proteomes" id="UP000000689">
    <property type="component" value="Chromosome 2"/>
</dbReference>
<dbReference type="OrthoDB" id="4054902at2759"/>
<dbReference type="KEGG" id="ndi:NDAI_0B00270"/>
<dbReference type="EMBL" id="HE580268">
    <property type="protein sequence ID" value="CCD23061.1"/>
    <property type="molecule type" value="Genomic_DNA"/>
</dbReference>
<accession>G0W5K0</accession>
<sequence length="242" mass="28613">MSSSATLTPETSSINISDYSQDDFVHHTNNNNSKVRYLIASFDEEKIEYKCECKSCIESRKYSRLLIRSFWIGIVIPFIWIISLGVSLYLQYWLNHEVHHDNLSEEEFPTVFENERYSKRSQLKLSKNTVREMTDLKAEEKSRTNNFDISIGNNKVENNNNNNNDDDEYKKMKYEYLKKVVEGIVDDHDILRQSYRTWNLRTIGAILVYVIVIVIVVVLCIHHSSNEMKFKRQFIKDIINYC</sequence>
<evidence type="ECO:0000256" key="1">
    <source>
        <dbReference type="SAM" id="Phobius"/>
    </source>
</evidence>
<keyword evidence="1" id="KW-0812">Transmembrane</keyword>
<dbReference type="AlphaFoldDB" id="G0W5K0"/>
<dbReference type="RefSeq" id="XP_003668304.1">
    <property type="nucleotide sequence ID" value="XM_003668256.1"/>
</dbReference>
<gene>
    <name evidence="2" type="primary">NDAI0B00270</name>
    <name evidence="2" type="ordered locus">NDAI_0B00270</name>
</gene>
<dbReference type="eggNOG" id="ENOG502S6IX">
    <property type="taxonomic scope" value="Eukaryota"/>
</dbReference>
<keyword evidence="1" id="KW-1133">Transmembrane helix</keyword>
<keyword evidence="3" id="KW-1185">Reference proteome</keyword>